<evidence type="ECO:0000256" key="1">
    <source>
        <dbReference type="ARBA" id="ARBA00038322"/>
    </source>
</evidence>
<dbReference type="Gene3D" id="3.50.50.60">
    <property type="entry name" value="FAD/NAD(P)-binding domain"/>
    <property type="match status" value="1"/>
</dbReference>
<dbReference type="PANTHER" id="PTHR43734:SF1">
    <property type="entry name" value="PHYTOENE DESATURASE"/>
    <property type="match status" value="1"/>
</dbReference>
<accession>A0ABT6TR80</accession>
<dbReference type="Gene3D" id="3.90.660.50">
    <property type="match status" value="1"/>
</dbReference>
<dbReference type="InterPro" id="IPR002937">
    <property type="entry name" value="Amino_oxidase"/>
</dbReference>
<dbReference type="InterPro" id="IPR036188">
    <property type="entry name" value="FAD/NAD-bd_sf"/>
</dbReference>
<dbReference type="SUPFAM" id="SSF51905">
    <property type="entry name" value="FAD/NAD(P)-binding domain"/>
    <property type="match status" value="1"/>
</dbReference>
<keyword evidence="2" id="KW-1133">Transmembrane helix</keyword>
<keyword evidence="5" id="KW-1185">Reference proteome</keyword>
<evidence type="ECO:0000259" key="3">
    <source>
        <dbReference type="Pfam" id="PF01593"/>
    </source>
</evidence>
<feature type="transmembrane region" description="Helical" evidence="2">
    <location>
        <begin position="12"/>
        <end position="29"/>
    </location>
</feature>
<dbReference type="RefSeq" id="WP_282911703.1">
    <property type="nucleotide sequence ID" value="NZ_JAGRPV010000001.1"/>
</dbReference>
<comment type="caution">
    <text evidence="4">The sequence shown here is derived from an EMBL/GenBank/DDBJ whole genome shotgun (WGS) entry which is preliminary data.</text>
</comment>
<evidence type="ECO:0000313" key="4">
    <source>
        <dbReference type="EMBL" id="MDI4649036.1"/>
    </source>
</evidence>
<comment type="similarity">
    <text evidence="1">Belongs to the carotenoid/retinoid oxidoreductase family. CrtN subfamily.</text>
</comment>
<name>A0ABT6TR80_9BACL</name>
<keyword evidence="2" id="KW-0472">Membrane</keyword>
<reference evidence="4" key="1">
    <citation type="submission" date="2023-04" db="EMBL/GenBank/DDBJ databases">
        <title>Comparative genomic analysis of Cohnella hashimotonis sp. nov., isolated from the International Space Station.</title>
        <authorList>
            <person name="Venkateswaran K."/>
            <person name="Simpson A."/>
        </authorList>
    </citation>
    <scope>NUCLEOTIDE SEQUENCE</scope>
    <source>
        <strain evidence="4">F6_2S_P_1</strain>
    </source>
</reference>
<proteinExistence type="inferred from homology"/>
<evidence type="ECO:0000256" key="2">
    <source>
        <dbReference type="SAM" id="Phobius"/>
    </source>
</evidence>
<sequence>MTQRYDQKEWDVVIIGAGIAGLTASIYLARAGQSVLVLDKGANPGGRAMSNEMAESRVNLGGHALYKSALPILREVGVEPAGGTPKTTGAFVFKQADGSNKVLPLGQLLLGSFLKWQEKTQLLRFYAKLRKIDAAALHKVRLQDYLASELSSTRVRNAVLALVRVATYCDAPQLLSAGAVVEQLGQAQVMYVDGGWQSLVNRLTEQALQAGVSIRPRSLAREVGGSAPSMTVELKDGTRLTARRVISTAGPAETLALLSPSLTAAEAAIYERLVPVRAACLDLVVSGMPQPKTRFVLGADYPWYYSNHSAVASLSDNPAREVVHVMKYLPVSNETDPAQDERELEGFLDLIQPGWRKHVVQRRFLPRMLVSHAVADAASGGLSGRPGTAVQGRPGMYVAGDWVGPSGMLLNASLASAREAARCIIDGEDTVKEGMHRGA</sequence>
<gene>
    <name evidence="4" type="ORF">KB449_29125</name>
</gene>
<dbReference type="PANTHER" id="PTHR43734">
    <property type="entry name" value="PHYTOENE DESATURASE"/>
    <property type="match status" value="1"/>
</dbReference>
<organism evidence="4 5">
    <name type="scientific">Cohnella hashimotonis</name>
    <dbReference type="NCBI Taxonomy" id="2826895"/>
    <lineage>
        <taxon>Bacteria</taxon>
        <taxon>Bacillati</taxon>
        <taxon>Bacillota</taxon>
        <taxon>Bacilli</taxon>
        <taxon>Bacillales</taxon>
        <taxon>Paenibacillaceae</taxon>
        <taxon>Cohnella</taxon>
    </lineage>
</organism>
<feature type="domain" description="Amine oxidase" evidence="3">
    <location>
        <begin position="19"/>
        <end position="267"/>
    </location>
</feature>
<dbReference type="Pfam" id="PF01593">
    <property type="entry name" value="Amino_oxidase"/>
    <property type="match status" value="1"/>
</dbReference>
<dbReference type="EMBL" id="JAGRPV010000001">
    <property type="protein sequence ID" value="MDI4649036.1"/>
    <property type="molecule type" value="Genomic_DNA"/>
</dbReference>
<dbReference type="Proteomes" id="UP001161691">
    <property type="component" value="Unassembled WGS sequence"/>
</dbReference>
<keyword evidence="2" id="KW-0812">Transmembrane</keyword>
<dbReference type="PRINTS" id="PR00368">
    <property type="entry name" value="FADPNR"/>
</dbReference>
<evidence type="ECO:0000313" key="5">
    <source>
        <dbReference type="Proteomes" id="UP001161691"/>
    </source>
</evidence>
<protein>
    <submittedName>
        <fullName evidence="4">FAD-dependent oxidoreductase</fullName>
    </submittedName>
</protein>